<feature type="coiled-coil region" evidence="5">
    <location>
        <begin position="496"/>
        <end position="570"/>
    </location>
</feature>
<dbReference type="InParanoid" id="A0E2I3"/>
<keyword evidence="8" id="KW-1185">Reference proteome</keyword>
<feature type="coiled-coil region" evidence="5">
    <location>
        <begin position="1227"/>
        <end position="1257"/>
    </location>
</feature>
<dbReference type="GO" id="GO:0005737">
    <property type="term" value="C:cytoplasm"/>
    <property type="evidence" value="ECO:0000318"/>
    <property type="project" value="GO_Central"/>
</dbReference>
<dbReference type="InterPro" id="IPR008271">
    <property type="entry name" value="Ser/Thr_kinase_AS"/>
</dbReference>
<dbReference type="OMA" id="AIWYEVL"/>
<dbReference type="SMART" id="SM00220">
    <property type="entry name" value="S_TKc"/>
    <property type="match status" value="1"/>
</dbReference>
<evidence type="ECO:0000313" key="8">
    <source>
        <dbReference type="Proteomes" id="UP000000600"/>
    </source>
</evidence>
<dbReference type="SUPFAM" id="SSF56112">
    <property type="entry name" value="Protein kinase-like (PK-like)"/>
    <property type="match status" value="1"/>
</dbReference>
<keyword evidence="5" id="KW-0175">Coiled coil</keyword>
<feature type="domain" description="Protein kinase" evidence="6">
    <location>
        <begin position="28"/>
        <end position="293"/>
    </location>
</feature>
<dbReference type="InterPro" id="IPR045269">
    <property type="entry name" value="Atg1-like"/>
</dbReference>
<dbReference type="STRING" id="5888.A0E2I3"/>
<protein>
    <recommendedName>
        <fullName evidence="6">Protein kinase domain-containing protein</fullName>
    </recommendedName>
</protein>
<evidence type="ECO:0000256" key="2">
    <source>
        <dbReference type="ARBA" id="ARBA00022741"/>
    </source>
</evidence>
<sequence length="1300" mass="156660">MASNLVFQNQYQQHENENIILINGIKYEKIYPPIGSGSEGIIYKGINVQTKQKVAIKESHRCDQRMINVLQTIFQKNCSHIIGIYGFQQTQNQGVIVVMEQAHGEFYEFMKYDEFKKMTYAEKNSLFIQMVIGVQQLHQLGLFHRDLKPENFVYIKGENNKITIKLIDFGFAKQIQNQLRNTYKVGTPYYMAPEVMGTQGILYSKSVDIWSLGAIWYEVLVGQVFFKCNFQQNIQYFILNQKQEDIDLQIEQNQSIQNKEKQFIKQMLRKDHLTRLNLHDILTAYNSNGQQKFQIFKPLINRQEEQKIQEEARNQLSKSITNQKYQEQLDEMKRDLGRKIEQELQAKYDKLQDDYKIRLENQIKEKQNEIKEQQEKAQKYEQNIQEITQMKIQQEIQFQIQMDQFRQQKDDEYNDQIKKLKQEASQEKEQKIQEQVKQLEESLRLQYENKYLLEYNQKVTQMEQKQELKYQQQLQAKRQNLLNLVQFQQDTINSFINQLQLQLQNLTDLNVQNNQEDQLRSQINKEIDQNNDQIIMILQAQQEIEQLQTLEMLQEQEDKLVSEQKNYVQQQFIVINKISVQINAIEKQLRSTIQIEKQEQEREQQLNKLKKIYQTQLESSQQFFSSITPDIKKIQEKMQIYEEIQFHFQEKSCIQDVLQSYQKITLDLEMLRYKQNDICQFEQLQQIIQYQSLICKLEELQQPISQLKKSTQNTIQSIKTIDEEFINKQQKLIEDLQDQVNDYIEKLQYLSQNQKYRQEIKKQLNQLEDSQSKSEYLNQILNHGIFQNYQEFNQVYNSLWQQLQNSQKYHNDISEQIYHDEQIQLRNAQRIKVFETAQTKLKNSIDKFQNLQKDFDNLFSNQGCRVASNKSVINKKFETINQKISEYENLYQKCQQFDKQDSCEISKININELEQVQEKLKQQVDDETEHLTKLHLLMKEQQSWEQNSQQERELYQLNTQLQSQYMQFQKVKKSIKIECESNEFLRKMNDKKDYLKKTLEDQQNALNKNFHDFNENEKLFKEKFQEIENKQGRFKNQTKDLLVQLQKICQKAGQELELLINAVNQRKQINFITMDIELVETYENLQKQDLELLEEIQINSKMSNQSLNPSELNQLKVQIQKVISKLNELTKKLPSNCEIQEFNNKFKSNFESYSILYALVNYIKQFHITKYYERIKEYANRQKKKQMNQSNYIKKFYEKQSQELEQNTIKEKKSQDLLQRYNNILFKDQIKMMIEDMEEQQQQMDQTIQELELYIKQTSMVKLKGTIKNQETIKQLFNDECYKKRRFIQILEFNIIFPKN</sequence>
<evidence type="ECO:0000259" key="6">
    <source>
        <dbReference type="PROSITE" id="PS50011"/>
    </source>
</evidence>
<dbReference type="Gene3D" id="1.10.510.10">
    <property type="entry name" value="Transferase(Phosphotransferase) domain 1"/>
    <property type="match status" value="1"/>
</dbReference>
<dbReference type="PROSITE" id="PS00108">
    <property type="entry name" value="PROTEIN_KINASE_ST"/>
    <property type="match status" value="1"/>
</dbReference>
<dbReference type="PANTHER" id="PTHR24348:SF22">
    <property type="entry name" value="NON-SPECIFIC SERINE_THREONINE PROTEIN KINASE"/>
    <property type="match status" value="1"/>
</dbReference>
<feature type="coiled-coil region" evidence="5">
    <location>
        <begin position="903"/>
        <end position="930"/>
    </location>
</feature>
<dbReference type="InterPro" id="IPR011009">
    <property type="entry name" value="Kinase-like_dom_sf"/>
</dbReference>
<evidence type="ECO:0000256" key="4">
    <source>
        <dbReference type="ARBA" id="ARBA00022840"/>
    </source>
</evidence>
<dbReference type="GO" id="GO:0005634">
    <property type="term" value="C:nucleus"/>
    <property type="evidence" value="ECO:0000318"/>
    <property type="project" value="GO_Central"/>
</dbReference>
<dbReference type="Proteomes" id="UP000000600">
    <property type="component" value="Unassembled WGS sequence"/>
</dbReference>
<feature type="coiled-coil region" evidence="5">
    <location>
        <begin position="322"/>
        <end position="449"/>
    </location>
</feature>
<dbReference type="OrthoDB" id="312106at2759"/>
<keyword evidence="4" id="KW-0067">ATP-binding</keyword>
<proteinExistence type="predicted"/>
<accession>A0E2I3</accession>
<evidence type="ECO:0000256" key="1">
    <source>
        <dbReference type="ARBA" id="ARBA00022679"/>
    </source>
</evidence>
<dbReference type="Pfam" id="PF00069">
    <property type="entry name" value="Pkinase"/>
    <property type="match status" value="1"/>
</dbReference>
<dbReference type="eggNOG" id="KOG0604">
    <property type="taxonomic scope" value="Eukaryota"/>
</dbReference>
<dbReference type="GO" id="GO:0044773">
    <property type="term" value="P:mitotic DNA damage checkpoint signaling"/>
    <property type="evidence" value="ECO:0000318"/>
    <property type="project" value="GO_Central"/>
</dbReference>
<dbReference type="PANTHER" id="PTHR24348">
    <property type="entry name" value="SERINE/THREONINE-PROTEIN KINASE UNC-51-RELATED"/>
    <property type="match status" value="1"/>
</dbReference>
<dbReference type="GO" id="GO:0005524">
    <property type="term" value="F:ATP binding"/>
    <property type="evidence" value="ECO:0007669"/>
    <property type="project" value="UniProtKB-KW"/>
</dbReference>
<keyword evidence="1" id="KW-0808">Transferase</keyword>
<dbReference type="HOGENOM" id="CLU_263371_0_0_1"/>
<dbReference type="EMBL" id="CT868655">
    <property type="protein sequence ID" value="CAK89500.1"/>
    <property type="molecule type" value="Genomic_DNA"/>
</dbReference>
<dbReference type="GeneID" id="5042682"/>
<dbReference type="GO" id="GO:0004674">
    <property type="term" value="F:protein serine/threonine kinase activity"/>
    <property type="evidence" value="ECO:0000318"/>
    <property type="project" value="GO_Central"/>
</dbReference>
<keyword evidence="2" id="KW-0547">Nucleotide-binding</keyword>
<dbReference type="KEGG" id="ptm:GSPATT00022672001"/>
<keyword evidence="3" id="KW-0418">Kinase</keyword>
<evidence type="ECO:0000313" key="7">
    <source>
        <dbReference type="EMBL" id="CAK89500.1"/>
    </source>
</evidence>
<evidence type="ECO:0000256" key="3">
    <source>
        <dbReference type="ARBA" id="ARBA00022777"/>
    </source>
</evidence>
<feature type="coiled-coil region" evidence="5">
    <location>
        <begin position="726"/>
        <end position="773"/>
    </location>
</feature>
<dbReference type="GO" id="GO:0010506">
    <property type="term" value="P:regulation of autophagy"/>
    <property type="evidence" value="ECO:0007669"/>
    <property type="project" value="InterPro"/>
</dbReference>
<organism evidence="7 8">
    <name type="scientific">Paramecium tetraurelia</name>
    <dbReference type="NCBI Taxonomy" id="5888"/>
    <lineage>
        <taxon>Eukaryota</taxon>
        <taxon>Sar</taxon>
        <taxon>Alveolata</taxon>
        <taxon>Ciliophora</taxon>
        <taxon>Intramacronucleata</taxon>
        <taxon>Oligohymenophorea</taxon>
        <taxon>Peniculida</taxon>
        <taxon>Parameciidae</taxon>
        <taxon>Paramecium</taxon>
    </lineage>
</organism>
<dbReference type="RefSeq" id="XP_001456897.1">
    <property type="nucleotide sequence ID" value="XM_001456860.1"/>
</dbReference>
<feature type="coiled-coil region" evidence="5">
    <location>
        <begin position="985"/>
        <end position="1016"/>
    </location>
</feature>
<gene>
    <name evidence="7" type="ORF">GSPATT00022672001</name>
</gene>
<dbReference type="PROSITE" id="PS50011">
    <property type="entry name" value="PROTEIN_KINASE_DOM"/>
    <property type="match status" value="1"/>
</dbReference>
<reference evidence="7 8" key="1">
    <citation type="journal article" date="2006" name="Nature">
        <title>Global trends of whole-genome duplications revealed by the ciliate Paramecium tetraurelia.</title>
        <authorList>
            <consortium name="Genoscope"/>
            <person name="Aury J.-M."/>
            <person name="Jaillon O."/>
            <person name="Duret L."/>
            <person name="Noel B."/>
            <person name="Jubin C."/>
            <person name="Porcel B.M."/>
            <person name="Segurens B."/>
            <person name="Daubin V."/>
            <person name="Anthouard V."/>
            <person name="Aiach N."/>
            <person name="Arnaiz O."/>
            <person name="Billaut A."/>
            <person name="Beisson J."/>
            <person name="Blanc I."/>
            <person name="Bouhouche K."/>
            <person name="Camara F."/>
            <person name="Duharcourt S."/>
            <person name="Guigo R."/>
            <person name="Gogendeau D."/>
            <person name="Katinka M."/>
            <person name="Keller A.-M."/>
            <person name="Kissmehl R."/>
            <person name="Klotz C."/>
            <person name="Koll F."/>
            <person name="Le Moue A."/>
            <person name="Lepere C."/>
            <person name="Malinsky S."/>
            <person name="Nowacki M."/>
            <person name="Nowak J.K."/>
            <person name="Plattner H."/>
            <person name="Poulain J."/>
            <person name="Ruiz F."/>
            <person name="Serrano V."/>
            <person name="Zagulski M."/>
            <person name="Dessen P."/>
            <person name="Betermier M."/>
            <person name="Weissenbach J."/>
            <person name="Scarpelli C."/>
            <person name="Schachter V."/>
            <person name="Sperling L."/>
            <person name="Meyer E."/>
            <person name="Cohen J."/>
            <person name="Wincker P."/>
        </authorList>
    </citation>
    <scope>NUCLEOTIDE SEQUENCE [LARGE SCALE GENOMIC DNA]</scope>
    <source>
        <strain evidence="7 8">Stock d4-2</strain>
    </source>
</reference>
<dbReference type="InterPro" id="IPR000719">
    <property type="entry name" value="Prot_kinase_dom"/>
</dbReference>
<evidence type="ECO:0000256" key="5">
    <source>
        <dbReference type="SAM" id="Coils"/>
    </source>
</evidence>
<name>A0E2I3_PARTE</name>